<feature type="region of interest" description="Disordered" evidence="1">
    <location>
        <begin position="17"/>
        <end position="108"/>
    </location>
</feature>
<dbReference type="OrthoDB" id="3997946at2759"/>
<feature type="compositionally biased region" description="Polar residues" evidence="1">
    <location>
        <begin position="64"/>
        <end position="81"/>
    </location>
</feature>
<name>A0A1E4T648_9ASCO</name>
<reference evidence="3" key="1">
    <citation type="submission" date="2016-04" db="EMBL/GenBank/DDBJ databases">
        <title>Comparative genomics of biotechnologically important yeasts.</title>
        <authorList>
            <consortium name="DOE Joint Genome Institute"/>
            <person name="Riley R."/>
            <person name="Haridas S."/>
            <person name="Wolfe K.H."/>
            <person name="Lopes M.R."/>
            <person name="Hittinger C.T."/>
            <person name="Goker M."/>
            <person name="Salamov A."/>
            <person name="Wisecaver J."/>
            <person name="Long T.M."/>
            <person name="Aerts A.L."/>
            <person name="Barry K."/>
            <person name="Choi C."/>
            <person name="Clum A."/>
            <person name="Coughlan A.Y."/>
            <person name="Deshpande S."/>
            <person name="Douglass A.P."/>
            <person name="Hanson S.J."/>
            <person name="Klenk H.-P."/>
            <person name="Labutti K."/>
            <person name="Lapidus A."/>
            <person name="Lindquist E."/>
            <person name="Lipzen A."/>
            <person name="Meier-Kolthoff J.P."/>
            <person name="Ohm R.A."/>
            <person name="Otillar R.P."/>
            <person name="Pangilinan J."/>
            <person name="Peng Y."/>
            <person name="Rokas A."/>
            <person name="Rosa C.A."/>
            <person name="Scheuner C."/>
            <person name="Sibirny A.A."/>
            <person name="Slot J.C."/>
            <person name="Stielow J.B."/>
            <person name="Sun H."/>
            <person name="Kurtzman C.P."/>
            <person name="Blackwell M."/>
            <person name="Grigoriev I.V."/>
            <person name="Jeffries T.W."/>
        </authorList>
    </citation>
    <scope>NUCLEOTIDE SEQUENCE [LARGE SCALE GENOMIC DNA]</scope>
    <source>
        <strain evidence="3">NRRL YB-2248</strain>
    </source>
</reference>
<feature type="compositionally biased region" description="Polar residues" evidence="1">
    <location>
        <begin position="25"/>
        <end position="57"/>
    </location>
</feature>
<sequence length="412" mass="45103">MTTLKRSLSTKLKSTINKTKKLIRASSNSETPLSSPDLSDIASFTMSLSMASDNQRSPMKKRQSNLSFTHSPKSSISLSRSNQHDDFSDDDDDDYEKQNSSERASAADLKNGAYCLSRNNSKRVGDRTRATSLSSITNNNNVTTIPNRKSISCQSMGSRRSQEVKRNEMVLLPTNPADENIPPCTTEELTPIIPITFSDLQQTMIMNNSGSNDIGAIPSASVAVSPITSSTPTPISTLKKAPVLISIDSTATSNTTASNTLFSTISARSPSLETNTFEDVIVKTMSNNSLLNSPIESIKHGPLSHIGASTTPASQKSQSSSHLLQLQQLQQLQQLPVLEQDKAVPTSNNIFAKAHQIDHLDKKLDIEENDKLADQMALNILDKINEEQQIDELTRFKQEISSSFTTPELKFI</sequence>
<evidence type="ECO:0000313" key="2">
    <source>
        <dbReference type="EMBL" id="ODV87191.1"/>
    </source>
</evidence>
<gene>
    <name evidence="2" type="ORF">CANARDRAFT_21158</name>
</gene>
<keyword evidence="3" id="KW-1185">Reference proteome</keyword>
<proteinExistence type="predicted"/>
<dbReference type="Proteomes" id="UP000094801">
    <property type="component" value="Unassembled WGS sequence"/>
</dbReference>
<evidence type="ECO:0000256" key="1">
    <source>
        <dbReference type="SAM" id="MobiDB-lite"/>
    </source>
</evidence>
<organism evidence="2 3">
    <name type="scientific">[Candida] arabinofermentans NRRL YB-2248</name>
    <dbReference type="NCBI Taxonomy" id="983967"/>
    <lineage>
        <taxon>Eukaryota</taxon>
        <taxon>Fungi</taxon>
        <taxon>Dikarya</taxon>
        <taxon>Ascomycota</taxon>
        <taxon>Saccharomycotina</taxon>
        <taxon>Pichiomycetes</taxon>
        <taxon>Pichiales</taxon>
        <taxon>Pichiaceae</taxon>
        <taxon>Ogataea</taxon>
        <taxon>Ogataea/Candida clade</taxon>
    </lineage>
</organism>
<evidence type="ECO:0000313" key="3">
    <source>
        <dbReference type="Proteomes" id="UP000094801"/>
    </source>
</evidence>
<accession>A0A1E4T648</accession>
<dbReference type="AlphaFoldDB" id="A0A1E4T648"/>
<protein>
    <submittedName>
        <fullName evidence="2">Uncharacterized protein</fullName>
    </submittedName>
</protein>
<dbReference type="EMBL" id="KV453848">
    <property type="protein sequence ID" value="ODV87191.1"/>
    <property type="molecule type" value="Genomic_DNA"/>
</dbReference>
<dbReference type="STRING" id="983967.A0A1E4T648"/>